<evidence type="ECO:0008006" key="4">
    <source>
        <dbReference type="Google" id="ProtNLM"/>
    </source>
</evidence>
<protein>
    <recommendedName>
        <fullName evidence="4">General secretion pathway GspH domain-containing protein</fullName>
    </recommendedName>
</protein>
<reference evidence="2 3" key="1">
    <citation type="journal article" date="2016" name="Nat. Commun.">
        <title>Thousands of microbial genomes shed light on interconnected biogeochemical processes in an aquifer system.</title>
        <authorList>
            <person name="Anantharaman K."/>
            <person name="Brown C.T."/>
            <person name="Hug L.A."/>
            <person name="Sharon I."/>
            <person name="Castelle C.J."/>
            <person name="Probst A.J."/>
            <person name="Thomas B.C."/>
            <person name="Singh A."/>
            <person name="Wilkins M.J."/>
            <person name="Karaoz U."/>
            <person name="Brodie E.L."/>
            <person name="Williams K.H."/>
            <person name="Hubbard S.S."/>
            <person name="Banfield J.F."/>
        </authorList>
    </citation>
    <scope>NUCLEOTIDE SEQUENCE [LARGE SCALE GENOMIC DNA]</scope>
</reference>
<feature type="transmembrane region" description="Helical" evidence="1">
    <location>
        <begin position="6"/>
        <end position="26"/>
    </location>
</feature>
<dbReference type="STRING" id="1802461.A3B24_01120"/>
<evidence type="ECO:0000313" key="3">
    <source>
        <dbReference type="Proteomes" id="UP000176917"/>
    </source>
</evidence>
<gene>
    <name evidence="2" type="ORF">A3B24_01120</name>
</gene>
<comment type="caution">
    <text evidence="2">The sequence shown here is derived from an EMBL/GenBank/DDBJ whole genome shotgun (WGS) entry which is preliminary data.</text>
</comment>
<evidence type="ECO:0000313" key="2">
    <source>
        <dbReference type="EMBL" id="OHA73214.1"/>
    </source>
</evidence>
<evidence type="ECO:0000256" key="1">
    <source>
        <dbReference type="SAM" id="Phobius"/>
    </source>
</evidence>
<dbReference type="EMBL" id="MHUG01000015">
    <property type="protein sequence ID" value="OHA73214.1"/>
    <property type="molecule type" value="Genomic_DNA"/>
</dbReference>
<organism evidence="2 3">
    <name type="scientific">Candidatus Wildermuthbacteria bacterium RIFCSPLOWO2_01_FULL_48_16</name>
    <dbReference type="NCBI Taxonomy" id="1802461"/>
    <lineage>
        <taxon>Bacteria</taxon>
        <taxon>Candidatus Wildermuthiibacteriota</taxon>
    </lineage>
</organism>
<keyword evidence="1" id="KW-0812">Transmembrane</keyword>
<dbReference type="InterPro" id="IPR012902">
    <property type="entry name" value="N_methyl_site"/>
</dbReference>
<dbReference type="AlphaFoldDB" id="A0A1G2RK44"/>
<name>A0A1G2RK44_9BACT</name>
<proteinExistence type="predicted"/>
<accession>A0A1G2RK44</accession>
<keyword evidence="1" id="KW-0472">Membrane</keyword>
<dbReference type="Proteomes" id="UP000176917">
    <property type="component" value="Unassembled WGS sequence"/>
</dbReference>
<keyword evidence="1" id="KW-1133">Transmembrane helix</keyword>
<sequence length="287" mass="31018">MRQKGLTFIEILVVIGILGSILLLSLPALRFFEREKGLEGAAEKVLAVLEEAKTSTVASKGESSWGVSFAIQSYTLFKGSAFATRDPAFDKTETLSSSLEFSTISLESNEAVFEKLTGFPVSEGSVVLREKASAQELQLYVNANGDITQIAPGTPSDEERIKDARHVHVDYARIIDTESETMTLTFPNSGSPVVKTTILNTYVQGNALSWEESVSVGGETQKLKIQTHYLNDATNNTQFSVHRDSRVNTKGFSLTLSGDTTGDLIQYNDSGVAAAGTSLYVSSPSLQ</sequence>
<dbReference type="NCBIfam" id="TIGR02532">
    <property type="entry name" value="IV_pilin_GFxxxE"/>
    <property type="match status" value="1"/>
</dbReference>